<organism evidence="7 8">
    <name type="scientific">Bordetella flabilis</name>
    <dbReference type="NCBI Taxonomy" id="463014"/>
    <lineage>
        <taxon>Bacteria</taxon>
        <taxon>Pseudomonadati</taxon>
        <taxon>Pseudomonadota</taxon>
        <taxon>Betaproteobacteria</taxon>
        <taxon>Burkholderiales</taxon>
        <taxon>Alcaligenaceae</taxon>
        <taxon>Bordetella</taxon>
    </lineage>
</organism>
<keyword evidence="5" id="KW-0862">Zinc</keyword>
<feature type="binding site" evidence="5">
    <location>
        <position position="86"/>
    </location>
    <ligand>
        <name>Zn(2+)</name>
        <dbReference type="ChEBI" id="CHEBI:29105"/>
    </ligand>
</feature>
<evidence type="ECO:0000256" key="6">
    <source>
        <dbReference type="PIRSR" id="PIRSR602481-2"/>
    </source>
</evidence>
<evidence type="ECO:0000313" key="7">
    <source>
        <dbReference type="EMBL" id="ANN79217.1"/>
    </source>
</evidence>
<dbReference type="AlphaFoldDB" id="A0A193GGN6"/>
<protein>
    <recommendedName>
        <fullName evidence="9">Ferric uptake regulation protein</fullName>
    </recommendedName>
</protein>
<feature type="binding site" evidence="6">
    <location>
        <position position="58"/>
    </location>
    <ligand>
        <name>Fe cation</name>
        <dbReference type="ChEBI" id="CHEBI:24875"/>
    </ligand>
</feature>
<dbReference type="Pfam" id="PF01475">
    <property type="entry name" value="FUR"/>
    <property type="match status" value="1"/>
</dbReference>
<dbReference type="GO" id="GO:0003677">
    <property type="term" value="F:DNA binding"/>
    <property type="evidence" value="ECO:0007669"/>
    <property type="project" value="UniProtKB-KW"/>
</dbReference>
<reference evidence="7 8" key="1">
    <citation type="submission" date="2016-06" db="EMBL/GenBank/DDBJ databases">
        <title>Complete genome sequences of Bordetella bronchialis and Bordetella flabilis.</title>
        <authorList>
            <person name="LiPuma J.J."/>
            <person name="Spilker T."/>
        </authorList>
    </citation>
    <scope>NUCLEOTIDE SEQUENCE [LARGE SCALE GENOMIC DNA]</scope>
    <source>
        <strain evidence="7 8">AU10664</strain>
    </source>
</reference>
<comment type="cofactor">
    <cofactor evidence="5">
        <name>Zn(2+)</name>
        <dbReference type="ChEBI" id="CHEBI:29105"/>
    </cofactor>
    <text evidence="5">Binds 1 zinc ion per subunit.</text>
</comment>
<dbReference type="EMBL" id="CP016172">
    <property type="protein sequence ID" value="ANN79217.1"/>
    <property type="molecule type" value="Genomic_DNA"/>
</dbReference>
<keyword evidence="3" id="KW-0238">DNA-binding</keyword>
<evidence type="ECO:0000256" key="4">
    <source>
        <dbReference type="ARBA" id="ARBA00023163"/>
    </source>
</evidence>
<evidence type="ECO:0000256" key="5">
    <source>
        <dbReference type="PIRSR" id="PIRSR602481-1"/>
    </source>
</evidence>
<dbReference type="InterPro" id="IPR002481">
    <property type="entry name" value="FUR"/>
</dbReference>
<name>A0A193GGN6_9BORD</name>
<dbReference type="KEGG" id="bfz:BAU07_20715"/>
<dbReference type="Proteomes" id="UP000091926">
    <property type="component" value="Chromosome"/>
</dbReference>
<keyword evidence="1" id="KW-0678">Repressor</keyword>
<evidence type="ECO:0000256" key="1">
    <source>
        <dbReference type="ARBA" id="ARBA00022491"/>
    </source>
</evidence>
<keyword evidence="5" id="KW-0479">Metal-binding</keyword>
<evidence type="ECO:0008006" key="9">
    <source>
        <dbReference type="Google" id="ProtNLM"/>
    </source>
</evidence>
<dbReference type="GO" id="GO:0046872">
    <property type="term" value="F:metal ion binding"/>
    <property type="evidence" value="ECO:0007669"/>
    <property type="project" value="UniProtKB-KW"/>
</dbReference>
<feature type="binding site" evidence="5">
    <location>
        <position position="83"/>
    </location>
    <ligand>
        <name>Zn(2+)</name>
        <dbReference type="ChEBI" id="CHEBI:29105"/>
    </ligand>
</feature>
<dbReference type="GO" id="GO:0003700">
    <property type="term" value="F:DNA-binding transcription factor activity"/>
    <property type="evidence" value="ECO:0007669"/>
    <property type="project" value="InterPro"/>
</dbReference>
<gene>
    <name evidence="7" type="ORF">BAU07_20715</name>
</gene>
<feature type="binding site" evidence="5">
    <location>
        <position position="43"/>
    </location>
    <ligand>
        <name>Zn(2+)</name>
        <dbReference type="ChEBI" id="CHEBI:29105"/>
    </ligand>
</feature>
<evidence type="ECO:0000256" key="3">
    <source>
        <dbReference type="ARBA" id="ARBA00023125"/>
    </source>
</evidence>
<sequence>MHVVHCVHRAHATLVHKLDSLNAFVACTHPHPHTHGLAAFAICTNCGKAEEIADPAIEKRLQGWSRNHAFTLESAIIEMRGTCAQCSPGDA</sequence>
<keyword evidence="6" id="KW-0408">Iron</keyword>
<evidence type="ECO:0000256" key="2">
    <source>
        <dbReference type="ARBA" id="ARBA00023015"/>
    </source>
</evidence>
<keyword evidence="2" id="KW-0805">Transcription regulation</keyword>
<accession>A0A193GGN6</accession>
<dbReference type="InterPro" id="IPR043135">
    <property type="entry name" value="Fur_C"/>
</dbReference>
<evidence type="ECO:0000313" key="8">
    <source>
        <dbReference type="Proteomes" id="UP000091926"/>
    </source>
</evidence>
<dbReference type="Gene3D" id="3.30.1490.190">
    <property type="match status" value="1"/>
</dbReference>
<keyword evidence="8" id="KW-1185">Reference proteome</keyword>
<proteinExistence type="predicted"/>
<comment type="cofactor">
    <cofactor evidence="6">
        <name>Mn(2+)</name>
        <dbReference type="ChEBI" id="CHEBI:29035"/>
    </cofactor>
    <cofactor evidence="6">
        <name>Fe(2+)</name>
        <dbReference type="ChEBI" id="CHEBI:29033"/>
    </cofactor>
    <text evidence="6">Binds 1 Mn(2+) or Fe(2+) ion per subunit.</text>
</comment>
<keyword evidence="4" id="KW-0804">Transcription</keyword>
<dbReference type="InterPro" id="IPR036390">
    <property type="entry name" value="WH_DNA-bd_sf"/>
</dbReference>
<dbReference type="STRING" id="463014.BAU07_20715"/>
<dbReference type="SUPFAM" id="SSF46785">
    <property type="entry name" value="Winged helix' DNA-binding domain"/>
    <property type="match status" value="1"/>
</dbReference>
<feature type="binding site" evidence="5">
    <location>
        <position position="46"/>
    </location>
    <ligand>
        <name>Zn(2+)</name>
        <dbReference type="ChEBI" id="CHEBI:29105"/>
    </ligand>
</feature>